<dbReference type="Gene3D" id="3.30.160.60">
    <property type="entry name" value="Classic Zinc Finger"/>
    <property type="match status" value="2"/>
</dbReference>
<feature type="compositionally biased region" description="Basic residues" evidence="3">
    <location>
        <begin position="952"/>
        <end position="967"/>
    </location>
</feature>
<feature type="domain" description="C2H2-type" evidence="4">
    <location>
        <begin position="1005"/>
        <end position="1028"/>
    </location>
</feature>
<feature type="compositionally biased region" description="Polar residues" evidence="3">
    <location>
        <begin position="363"/>
        <end position="395"/>
    </location>
</feature>
<reference evidence="6" key="2">
    <citation type="submission" date="2020-05" db="UniProtKB">
        <authorList>
            <consortium name="EnsemblMetazoa"/>
        </authorList>
    </citation>
    <scope>IDENTIFICATION</scope>
    <source>
        <strain evidence="6">Epiroticus2</strain>
    </source>
</reference>
<dbReference type="SMART" id="SM00868">
    <property type="entry name" value="zf-AD"/>
    <property type="match status" value="2"/>
</dbReference>
<feature type="region of interest" description="Disordered" evidence="3">
    <location>
        <begin position="116"/>
        <end position="170"/>
    </location>
</feature>
<dbReference type="AlphaFoldDB" id="A0A182PBY3"/>
<dbReference type="PROSITE" id="PS00028">
    <property type="entry name" value="ZINC_FINGER_C2H2_1"/>
    <property type="match status" value="4"/>
</dbReference>
<feature type="compositionally biased region" description="Low complexity" evidence="3">
    <location>
        <begin position="299"/>
        <end position="310"/>
    </location>
</feature>
<dbReference type="Pfam" id="PF07776">
    <property type="entry name" value="zf-AD"/>
    <property type="match status" value="1"/>
</dbReference>
<feature type="region of interest" description="Disordered" evidence="3">
    <location>
        <begin position="499"/>
        <end position="544"/>
    </location>
</feature>
<feature type="domain" description="C2H2-type" evidence="4">
    <location>
        <begin position="972"/>
        <end position="1000"/>
    </location>
</feature>
<dbReference type="InterPro" id="IPR013087">
    <property type="entry name" value="Znf_C2H2_type"/>
</dbReference>
<evidence type="ECO:0000259" key="4">
    <source>
        <dbReference type="PROSITE" id="PS50157"/>
    </source>
</evidence>
<dbReference type="PANTHER" id="PTHR46105">
    <property type="entry name" value="AGAP004733-PA"/>
    <property type="match status" value="1"/>
</dbReference>
<accession>A0A182PBY3</accession>
<dbReference type="GO" id="GO:0005634">
    <property type="term" value="C:nucleus"/>
    <property type="evidence" value="ECO:0007669"/>
    <property type="project" value="InterPro"/>
</dbReference>
<evidence type="ECO:0000313" key="6">
    <source>
        <dbReference type="EnsemblMetazoa" id="AEPI004439-PA"/>
    </source>
</evidence>
<feature type="domain" description="C2H2-type" evidence="4">
    <location>
        <begin position="552"/>
        <end position="574"/>
    </location>
</feature>
<keyword evidence="1" id="KW-0863">Zinc-finger</keyword>
<dbReference type="Proteomes" id="UP000075885">
    <property type="component" value="Unassembled WGS sequence"/>
</dbReference>
<feature type="compositionally biased region" description="Acidic residues" evidence="3">
    <location>
        <begin position="516"/>
        <end position="525"/>
    </location>
</feature>
<feature type="binding site" evidence="2">
    <location>
        <position position="19"/>
    </location>
    <ligand>
        <name>Zn(2+)</name>
        <dbReference type="ChEBI" id="CHEBI:29105"/>
    </ligand>
</feature>
<feature type="region of interest" description="Disordered" evidence="3">
    <location>
        <begin position="438"/>
        <end position="460"/>
    </location>
</feature>
<proteinExistence type="predicted"/>
<feature type="compositionally biased region" description="Low complexity" evidence="3">
    <location>
        <begin position="270"/>
        <end position="286"/>
    </location>
</feature>
<evidence type="ECO:0000259" key="5">
    <source>
        <dbReference type="PROSITE" id="PS51915"/>
    </source>
</evidence>
<feature type="binding site" evidence="2">
    <location>
        <position position="22"/>
    </location>
    <ligand>
        <name>Zn(2+)</name>
        <dbReference type="ChEBI" id="CHEBI:29105"/>
    </ligand>
</feature>
<dbReference type="GO" id="GO:0000978">
    <property type="term" value="F:RNA polymerase II cis-regulatory region sequence-specific DNA binding"/>
    <property type="evidence" value="ECO:0007669"/>
    <property type="project" value="TreeGrafter"/>
</dbReference>
<dbReference type="PROSITE" id="PS50157">
    <property type="entry name" value="ZINC_FINGER_C2H2_2"/>
    <property type="match status" value="4"/>
</dbReference>
<dbReference type="SUPFAM" id="SSF57716">
    <property type="entry name" value="Glucocorticoid receptor-like (DNA-binding domain)"/>
    <property type="match status" value="2"/>
</dbReference>
<dbReference type="GO" id="GO:0008270">
    <property type="term" value="F:zinc ion binding"/>
    <property type="evidence" value="ECO:0007669"/>
    <property type="project" value="UniProtKB-UniRule"/>
</dbReference>
<feature type="region of interest" description="Disordered" evidence="3">
    <location>
        <begin position="925"/>
        <end position="974"/>
    </location>
</feature>
<keyword evidence="2" id="KW-0862">Zinc</keyword>
<dbReference type="PANTHER" id="PTHR46105:SF28">
    <property type="entry name" value="ZINC FINGER PROTEIN 37-LIKE"/>
    <property type="match status" value="1"/>
</dbReference>
<feature type="region of interest" description="Disordered" evidence="3">
    <location>
        <begin position="182"/>
        <end position="419"/>
    </location>
</feature>
<feature type="domain" description="ZAD" evidence="5">
    <location>
        <begin position="17"/>
        <end position="113"/>
    </location>
</feature>
<evidence type="ECO:0000256" key="1">
    <source>
        <dbReference type="PROSITE-ProRule" id="PRU00042"/>
    </source>
</evidence>
<feature type="compositionally biased region" description="Low complexity" evidence="3">
    <location>
        <begin position="236"/>
        <end position="263"/>
    </location>
</feature>
<feature type="domain" description="C2H2-type" evidence="4">
    <location>
        <begin position="1038"/>
        <end position="1066"/>
    </location>
</feature>
<organism evidence="6 7">
    <name type="scientific">Anopheles epiroticus</name>
    <dbReference type="NCBI Taxonomy" id="199890"/>
    <lineage>
        <taxon>Eukaryota</taxon>
        <taxon>Metazoa</taxon>
        <taxon>Ecdysozoa</taxon>
        <taxon>Arthropoda</taxon>
        <taxon>Hexapoda</taxon>
        <taxon>Insecta</taxon>
        <taxon>Pterygota</taxon>
        <taxon>Neoptera</taxon>
        <taxon>Endopterygota</taxon>
        <taxon>Diptera</taxon>
        <taxon>Nematocera</taxon>
        <taxon>Culicoidea</taxon>
        <taxon>Culicidae</taxon>
        <taxon>Anophelinae</taxon>
        <taxon>Anopheles</taxon>
    </lineage>
</organism>
<feature type="binding site" evidence="2">
    <location>
        <position position="86"/>
    </location>
    <ligand>
        <name>Zn(2+)</name>
        <dbReference type="ChEBI" id="CHEBI:29105"/>
    </ligand>
</feature>
<dbReference type="VEuPathDB" id="VectorBase:AEPI004439"/>
<dbReference type="Gene3D" id="3.40.1800.20">
    <property type="match status" value="1"/>
</dbReference>
<dbReference type="EnsemblMetazoa" id="AEPI004439-RA">
    <property type="protein sequence ID" value="AEPI004439-PA"/>
    <property type="gene ID" value="AEPI004439"/>
</dbReference>
<dbReference type="SUPFAM" id="SSF57667">
    <property type="entry name" value="beta-beta-alpha zinc fingers"/>
    <property type="match status" value="2"/>
</dbReference>
<protein>
    <recommendedName>
        <fullName evidence="8">C2H2-type domain-containing protein</fullName>
    </recommendedName>
</protein>
<dbReference type="InterPro" id="IPR036236">
    <property type="entry name" value="Znf_C2H2_sf"/>
</dbReference>
<evidence type="ECO:0000256" key="2">
    <source>
        <dbReference type="PROSITE-ProRule" id="PRU01263"/>
    </source>
</evidence>
<dbReference type="GO" id="GO:0000981">
    <property type="term" value="F:DNA-binding transcription factor activity, RNA polymerase II-specific"/>
    <property type="evidence" value="ECO:0007669"/>
    <property type="project" value="TreeGrafter"/>
</dbReference>
<dbReference type="SMART" id="SM00355">
    <property type="entry name" value="ZnF_C2H2"/>
    <property type="match status" value="5"/>
</dbReference>
<name>A0A182PBY3_9DIPT</name>
<comment type="caution">
    <text evidence="2">Lacks conserved residue(s) required for the propagation of feature annotation.</text>
</comment>
<feature type="binding site" evidence="2">
    <location>
        <position position="89"/>
    </location>
    <ligand>
        <name>Zn(2+)</name>
        <dbReference type="ChEBI" id="CHEBI:29105"/>
    </ligand>
</feature>
<sequence length="1076" mass="117583">MTQEEVLLPPPAHRLDACCRLCLSGDEPSTNLFPPAGLSTDHNSPLPAAVTNEEEQQQQRQLLIAMILECTSIQITLEEDYPAKVCEKCVETLDKFYQYRRRCLANDQILRLERHRAEGQRKSANHNNNNEEEEEEKEEKERGTGTSLGSVAAPPPPHHHHQHQQRTSPSVMVVPAIRIKREPELPLPPGPDSPQEDDQQRPPTRTGENDAPQLPSATNNPDGGVSSILRSILLQTRESTTSRSSPNNTPTPESPRQTPQLTSQPPPSSGPSYCAPEGEPSQQPEQQTDDEEKDIKPSLLQQMLLQQQQQCSPANRSPVKTADTNCTAVPVGHEAPLSGSSSSSSASSSSLLKRMLLDGSGTGSSAVSGEPPSTGSPLEGPSGQQQPTQQRASTHLRTKQEPPSATSNTPSPPVKDDMLANETTPLASQLRSILLQHRATGWEGTGEPKLTTASSREKPEVSYVRSLFLRNDSDSESEPPPVEDQREMLLYAMFHELRARQQHHHQQQQTGGFSSDSDDDSDELPQDYRLPSVRRRSTDSIESRTKRRRMEYPCLLCGLTFAGRTKLVLHMRSHMMLVDGGGVGADGSTLPGTAGSGVALPLPAVSPALVPGVGLMPNGASSGGGGGASDVEDIAGRGLLSTAHMQQRADDAFGETVGNEDEIDALERRSYACYICGADQNNLAQLKDHLLAAHQDRIRLCAAEGVVIHPLFPPGDNDPKDELVRMIEVLTSVHLAQTDDAGAVICDKCLQLLDLFCKFREESLRQDVLIRSRRALLADQIVRQQQEALLQQQEVLLQQQTYFIPVLQPAQEVKEDAVDGTAPPLETVVPEAIICTPTQPFAESEACKEEEVEDEEAGEPVAIETVPILVTNEPPLQSVAVVSQPLVLLPSQDISHANSIPSTSLSDNTFPMLSLAANLPITVPLRERSTSPTAGTSTPDDDEPVLPGTGKKAPRRRVKRGKAKPNFKKPPPPCEQCQESFATYYELAQHVHRQHAEDKGNRCSLACDPCQMRFTKSYNLKRHLYEVHGELPHGLTVIPCELCGERFLRGNILERHIARVHGTEMKQSKVCAIKSA</sequence>
<dbReference type="PROSITE" id="PS51915">
    <property type="entry name" value="ZAD"/>
    <property type="match status" value="2"/>
</dbReference>
<keyword evidence="7" id="KW-1185">Reference proteome</keyword>
<evidence type="ECO:0000313" key="7">
    <source>
        <dbReference type="Proteomes" id="UP000075885"/>
    </source>
</evidence>
<evidence type="ECO:0008006" key="8">
    <source>
        <dbReference type="Google" id="ProtNLM"/>
    </source>
</evidence>
<evidence type="ECO:0000256" key="3">
    <source>
        <dbReference type="SAM" id="MobiDB-lite"/>
    </source>
</evidence>
<dbReference type="InterPro" id="IPR012934">
    <property type="entry name" value="Znf_AD"/>
</dbReference>
<dbReference type="InterPro" id="IPR050457">
    <property type="entry name" value="ZnFinger_BTB_dom_contain"/>
</dbReference>
<dbReference type="Pfam" id="PF00096">
    <property type="entry name" value="zf-C2H2"/>
    <property type="match status" value="1"/>
</dbReference>
<dbReference type="STRING" id="199890.A0A182PBY3"/>
<feature type="compositionally biased region" description="Low complexity" evidence="3">
    <location>
        <begin position="338"/>
        <end position="350"/>
    </location>
</feature>
<feature type="domain" description="ZAD" evidence="5">
    <location>
        <begin position="696"/>
        <end position="773"/>
    </location>
</feature>
<keyword evidence="2" id="KW-0479">Metal-binding</keyword>
<reference evidence="7" key="1">
    <citation type="submission" date="2013-03" db="EMBL/GenBank/DDBJ databases">
        <title>The Genome Sequence of Anopheles epiroticus epiroticus2.</title>
        <authorList>
            <consortium name="The Broad Institute Genomics Platform"/>
            <person name="Neafsey D.E."/>
            <person name="Howell P."/>
            <person name="Walker B."/>
            <person name="Young S.K."/>
            <person name="Zeng Q."/>
            <person name="Gargeya S."/>
            <person name="Fitzgerald M."/>
            <person name="Haas B."/>
            <person name="Abouelleil A."/>
            <person name="Allen A.W."/>
            <person name="Alvarado L."/>
            <person name="Arachchi H.M."/>
            <person name="Berlin A.M."/>
            <person name="Chapman S.B."/>
            <person name="Gainer-Dewar J."/>
            <person name="Goldberg J."/>
            <person name="Griggs A."/>
            <person name="Gujja S."/>
            <person name="Hansen M."/>
            <person name="Howarth C."/>
            <person name="Imamovic A."/>
            <person name="Ireland A."/>
            <person name="Larimer J."/>
            <person name="McCowan C."/>
            <person name="Murphy C."/>
            <person name="Pearson M."/>
            <person name="Poon T.W."/>
            <person name="Priest M."/>
            <person name="Roberts A."/>
            <person name="Saif S."/>
            <person name="Shea T."/>
            <person name="Sisk P."/>
            <person name="Sykes S."/>
            <person name="Wortman J."/>
            <person name="Nusbaum C."/>
            <person name="Birren B."/>
        </authorList>
    </citation>
    <scope>NUCLEOTIDE SEQUENCE [LARGE SCALE GENOMIC DNA]</scope>
    <source>
        <strain evidence="7">Epiroticus2</strain>
    </source>
</reference>